<evidence type="ECO:0000256" key="6">
    <source>
        <dbReference type="ARBA" id="ARBA00023136"/>
    </source>
</evidence>
<organism evidence="10">
    <name type="scientific">Magallana gigas</name>
    <name type="common">Pacific oyster</name>
    <name type="synonym">Crassostrea gigas</name>
    <dbReference type="NCBI Taxonomy" id="29159"/>
    <lineage>
        <taxon>Eukaryota</taxon>
        <taxon>Metazoa</taxon>
        <taxon>Spiralia</taxon>
        <taxon>Lophotrochozoa</taxon>
        <taxon>Mollusca</taxon>
        <taxon>Bivalvia</taxon>
        <taxon>Autobranchia</taxon>
        <taxon>Pteriomorphia</taxon>
        <taxon>Ostreida</taxon>
        <taxon>Ostreoidea</taxon>
        <taxon>Ostreidae</taxon>
        <taxon>Magallana</taxon>
    </lineage>
</organism>
<keyword evidence="5" id="KW-0297">G-protein coupled receptor</keyword>
<dbReference type="InParanoid" id="K1QHX9"/>
<dbReference type="PRINTS" id="PR00526">
    <property type="entry name" value="FMETLEUPHER"/>
</dbReference>
<evidence type="ECO:0000313" key="10">
    <source>
        <dbReference type="EMBL" id="EKC28440.1"/>
    </source>
</evidence>
<dbReference type="GO" id="GO:0043005">
    <property type="term" value="C:neuron projection"/>
    <property type="evidence" value="ECO:0007669"/>
    <property type="project" value="TreeGrafter"/>
</dbReference>
<proteinExistence type="predicted"/>
<feature type="domain" description="G-protein coupled receptors family 1 profile" evidence="9">
    <location>
        <begin position="65"/>
        <end position="320"/>
    </location>
</feature>
<dbReference type="KEGG" id="crg:105329814"/>
<dbReference type="HOGENOM" id="CLU_009579_8_1_1"/>
<dbReference type="CDD" id="cd15094">
    <property type="entry name" value="7tmA_AstC_insect"/>
    <property type="match status" value="1"/>
</dbReference>
<dbReference type="EMBL" id="JH816453">
    <property type="protein sequence ID" value="EKC28440.1"/>
    <property type="molecule type" value="Genomic_DNA"/>
</dbReference>
<evidence type="ECO:0000256" key="7">
    <source>
        <dbReference type="ARBA" id="ARBA00023170"/>
    </source>
</evidence>
<evidence type="ECO:0000256" key="3">
    <source>
        <dbReference type="ARBA" id="ARBA00022692"/>
    </source>
</evidence>
<keyword evidence="3" id="KW-0812">Transmembrane</keyword>
<dbReference type="AlphaFoldDB" id="K1QHX9"/>
<sequence>MATSLQTFSSLTNESVVNGTTQAAFYDCDLNDTRNETAVGDESITAKTVILVTSYSLIFVVGLIGNGLVIYVVLRFAKMKTVTNLYILNLAVSDALFLASLPFLIVTTILKHWIFGAAMCKMYFVLFSINFFASVFQLTALSADRYLAVCHPVRSSRYRNTTIAFFICLVMWSVSFLVMLPIILYSSTTHADPTSSRQTCTIVWPDGQPIPADKAFTWYTFLLGFLIPVSLISVLYISVILRLQNVGPAIKSKERKRSHRKVTRMVLAVISVYVVCWLPYWVFQINLTFKKNDIEEWEIYLFNGLTVLQFANSMLNPLLYAFLSENFRRSFVKAFQCASSNDVNKSLCHENSVFPKSSQKKSTTMEDKKKAEKFEMATMITTTDNGNHRPKNDSASSLNDGDDDGLYVDKESQTLQEDVYTIIIKRPVDLDLITWSNEIVLLSLSSVLHVVYCYSN</sequence>
<dbReference type="PANTHER" id="PTHR24229">
    <property type="entry name" value="NEUROPEPTIDES RECEPTOR"/>
    <property type="match status" value="1"/>
</dbReference>
<dbReference type="GO" id="GO:0042277">
    <property type="term" value="F:peptide binding"/>
    <property type="evidence" value="ECO:0007669"/>
    <property type="project" value="TreeGrafter"/>
</dbReference>
<gene>
    <name evidence="10" type="ORF">CGI_10027719</name>
</gene>
<keyword evidence="7 10" id="KW-0675">Receptor</keyword>
<evidence type="ECO:0000256" key="1">
    <source>
        <dbReference type="ARBA" id="ARBA00004651"/>
    </source>
</evidence>
<keyword evidence="4" id="KW-1133">Transmembrane helix</keyword>
<accession>K1QHX9</accession>
<comment type="subcellular location">
    <subcellularLocation>
        <location evidence="1">Cell membrane</location>
        <topology evidence="1">Multi-pass membrane protein</topology>
    </subcellularLocation>
</comment>
<dbReference type="PRINTS" id="PR00237">
    <property type="entry name" value="GPCRRHODOPSN"/>
</dbReference>
<dbReference type="SMART" id="SM01381">
    <property type="entry name" value="7TM_GPCR_Srsx"/>
    <property type="match status" value="1"/>
</dbReference>
<dbReference type="InterPro" id="IPR017452">
    <property type="entry name" value="GPCR_Rhodpsn_7TM"/>
</dbReference>
<dbReference type="SUPFAM" id="SSF81321">
    <property type="entry name" value="Family A G protein-coupled receptor-like"/>
    <property type="match status" value="1"/>
</dbReference>
<dbReference type="InterPro" id="IPR000276">
    <property type="entry name" value="GPCR_Rhodpsn"/>
</dbReference>
<reference evidence="10" key="1">
    <citation type="journal article" date="2012" name="Nature">
        <title>The oyster genome reveals stress adaptation and complexity of shell formation.</title>
        <authorList>
            <person name="Zhang G."/>
            <person name="Fang X."/>
            <person name="Guo X."/>
            <person name="Li L."/>
            <person name="Luo R."/>
            <person name="Xu F."/>
            <person name="Yang P."/>
            <person name="Zhang L."/>
            <person name="Wang X."/>
            <person name="Qi H."/>
            <person name="Xiong Z."/>
            <person name="Que H."/>
            <person name="Xie Y."/>
            <person name="Holland P.W."/>
            <person name="Paps J."/>
            <person name="Zhu Y."/>
            <person name="Wu F."/>
            <person name="Chen Y."/>
            <person name="Wang J."/>
            <person name="Peng C."/>
            <person name="Meng J."/>
            <person name="Yang L."/>
            <person name="Liu J."/>
            <person name="Wen B."/>
            <person name="Zhang N."/>
            <person name="Huang Z."/>
            <person name="Zhu Q."/>
            <person name="Feng Y."/>
            <person name="Mount A."/>
            <person name="Hedgecock D."/>
            <person name="Xu Z."/>
            <person name="Liu Y."/>
            <person name="Domazet-Loso T."/>
            <person name="Du Y."/>
            <person name="Sun X."/>
            <person name="Zhang S."/>
            <person name="Liu B."/>
            <person name="Cheng P."/>
            <person name="Jiang X."/>
            <person name="Li J."/>
            <person name="Fan D."/>
            <person name="Wang W."/>
            <person name="Fu W."/>
            <person name="Wang T."/>
            <person name="Wang B."/>
            <person name="Zhang J."/>
            <person name="Peng Z."/>
            <person name="Li Y."/>
            <person name="Li N."/>
            <person name="Wang J."/>
            <person name="Chen M."/>
            <person name="He Y."/>
            <person name="Tan F."/>
            <person name="Song X."/>
            <person name="Zheng Q."/>
            <person name="Huang R."/>
            <person name="Yang H."/>
            <person name="Du X."/>
            <person name="Chen L."/>
            <person name="Yang M."/>
            <person name="Gaffney P.M."/>
            <person name="Wang S."/>
            <person name="Luo L."/>
            <person name="She Z."/>
            <person name="Ming Y."/>
            <person name="Huang W."/>
            <person name="Zhang S."/>
            <person name="Huang B."/>
            <person name="Zhang Y."/>
            <person name="Qu T."/>
            <person name="Ni P."/>
            <person name="Miao G."/>
            <person name="Wang J."/>
            <person name="Wang Q."/>
            <person name="Steinberg C.E."/>
            <person name="Wang H."/>
            <person name="Li N."/>
            <person name="Qian L."/>
            <person name="Zhang G."/>
            <person name="Li Y."/>
            <person name="Yang H."/>
            <person name="Liu X."/>
            <person name="Wang J."/>
            <person name="Yin Y."/>
            <person name="Wang J."/>
        </authorList>
    </citation>
    <scope>NUCLEOTIDE SEQUENCE [LARGE SCALE GENOMIC DNA]</scope>
    <source>
        <strain evidence="10">05x7-T-G4-1.051#20</strain>
    </source>
</reference>
<dbReference type="OrthoDB" id="6076970at2759"/>
<keyword evidence="8" id="KW-0807">Transducer</keyword>
<dbReference type="GO" id="GO:0005886">
    <property type="term" value="C:plasma membrane"/>
    <property type="evidence" value="ECO:0007669"/>
    <property type="project" value="UniProtKB-SubCell"/>
</dbReference>
<name>K1QHX9_MAGGI</name>
<dbReference type="GO" id="GO:0004930">
    <property type="term" value="F:G protein-coupled receptor activity"/>
    <property type="evidence" value="ECO:0007669"/>
    <property type="project" value="UniProtKB-KW"/>
</dbReference>
<evidence type="ECO:0000256" key="5">
    <source>
        <dbReference type="ARBA" id="ARBA00023040"/>
    </source>
</evidence>
<protein>
    <submittedName>
        <fullName evidence="10">Somatostatin receptor type 1</fullName>
    </submittedName>
</protein>
<evidence type="ECO:0000256" key="8">
    <source>
        <dbReference type="ARBA" id="ARBA00023224"/>
    </source>
</evidence>
<keyword evidence="2" id="KW-1003">Cell membrane</keyword>
<dbReference type="PANTHER" id="PTHR24229:SF40">
    <property type="entry name" value="ALLATOSTATIN C RECEPTOR 1-RELATED"/>
    <property type="match status" value="1"/>
</dbReference>
<evidence type="ECO:0000259" key="9">
    <source>
        <dbReference type="PROSITE" id="PS50262"/>
    </source>
</evidence>
<dbReference type="Pfam" id="PF00001">
    <property type="entry name" value="7tm_1"/>
    <property type="match status" value="1"/>
</dbReference>
<keyword evidence="6" id="KW-0472">Membrane</keyword>
<evidence type="ECO:0000256" key="2">
    <source>
        <dbReference type="ARBA" id="ARBA00022475"/>
    </source>
</evidence>
<dbReference type="Gene3D" id="1.20.1070.10">
    <property type="entry name" value="Rhodopsin 7-helix transmembrane proteins"/>
    <property type="match status" value="1"/>
</dbReference>
<dbReference type="PROSITE" id="PS50262">
    <property type="entry name" value="G_PROTEIN_RECEP_F1_2"/>
    <property type="match status" value="1"/>
</dbReference>
<evidence type="ECO:0000256" key="4">
    <source>
        <dbReference type="ARBA" id="ARBA00022989"/>
    </source>
</evidence>
<dbReference type="FunCoup" id="K1QHX9">
    <property type="interactions" value="169"/>
</dbReference>